<keyword evidence="4" id="KW-1185">Reference proteome</keyword>
<protein>
    <recommendedName>
        <fullName evidence="6">Flagellar basal body rod protein</fullName>
    </recommendedName>
</protein>
<organism evidence="2 4">
    <name type="scientific">Listeria weihenstephanensis</name>
    <dbReference type="NCBI Taxonomy" id="1006155"/>
    <lineage>
        <taxon>Bacteria</taxon>
        <taxon>Bacillati</taxon>
        <taxon>Bacillota</taxon>
        <taxon>Bacilli</taxon>
        <taxon>Bacillales</taxon>
        <taxon>Listeriaceae</taxon>
        <taxon>Listeria</taxon>
    </lineage>
</organism>
<dbReference type="EMBL" id="CP011102">
    <property type="protein sequence ID" value="AQY50683.1"/>
    <property type="molecule type" value="Genomic_DNA"/>
</dbReference>
<evidence type="ECO:0000313" key="3">
    <source>
        <dbReference type="EMBL" id="MBC1499571.1"/>
    </source>
</evidence>
<dbReference type="Proteomes" id="UP000223060">
    <property type="component" value="Chromosome"/>
</dbReference>
<dbReference type="KEGG" id="lwi:UE46_06315"/>
<dbReference type="Proteomes" id="UP000564536">
    <property type="component" value="Unassembled WGS sequence"/>
</dbReference>
<reference evidence="4" key="1">
    <citation type="submission" date="2015-03" db="EMBL/GenBank/DDBJ databases">
        <authorList>
            <person name="Ferrari E."/>
            <person name="Walter M.C."/>
            <person name="Huptas C."/>
            <person name="Scherer S."/>
            <person name="Mueller-Herbst S."/>
        </authorList>
    </citation>
    <scope>NUCLEOTIDE SEQUENCE [LARGE SCALE GENOMIC DNA]</scope>
    <source>
        <strain evidence="4">LWP01</strain>
    </source>
</reference>
<reference evidence="2" key="2">
    <citation type="submission" date="2015-03" db="EMBL/GenBank/DDBJ databases">
        <authorList>
            <person name="Murphy D."/>
        </authorList>
    </citation>
    <scope>NUCLEOTIDE SEQUENCE [LARGE SCALE GENOMIC DNA]</scope>
    <source>
        <strain evidence="2">WS 4560</strain>
    </source>
</reference>
<dbReference type="AlphaFoldDB" id="A0A1S7FTG0"/>
<accession>A0A1S7FTG0</accession>
<evidence type="ECO:0000313" key="5">
    <source>
        <dbReference type="Proteomes" id="UP000564536"/>
    </source>
</evidence>
<evidence type="ECO:0000256" key="1">
    <source>
        <dbReference type="SAM" id="Phobius"/>
    </source>
</evidence>
<evidence type="ECO:0000313" key="4">
    <source>
        <dbReference type="Proteomes" id="UP000223060"/>
    </source>
</evidence>
<sequence length="99" mass="10705">MRGIIIGVLVAALIIAIIVFLWPAIMAALGAGLGYWALRQWTIANSVGEKILYGVLIGVGAFIILTNLSGVITVAIVVALIYFLTRNKRKNTNPNTFDY</sequence>
<keyword evidence="1" id="KW-0472">Membrane</keyword>
<evidence type="ECO:0008006" key="6">
    <source>
        <dbReference type="Google" id="ProtNLM"/>
    </source>
</evidence>
<reference evidence="3 5" key="3">
    <citation type="submission" date="2020-03" db="EMBL/GenBank/DDBJ databases">
        <title>Soil Listeria distribution.</title>
        <authorList>
            <person name="Liao J."/>
            <person name="Wiedmann M."/>
        </authorList>
    </citation>
    <scope>NUCLEOTIDE SEQUENCE [LARGE SCALE GENOMIC DNA]</scope>
    <source>
        <strain evidence="3 5">FSL L7-1523</strain>
    </source>
</reference>
<proteinExistence type="predicted"/>
<feature type="transmembrane region" description="Helical" evidence="1">
    <location>
        <begin position="51"/>
        <end position="84"/>
    </location>
</feature>
<dbReference type="EMBL" id="JAARRL010000003">
    <property type="protein sequence ID" value="MBC1499571.1"/>
    <property type="molecule type" value="Genomic_DNA"/>
</dbReference>
<keyword evidence="1" id="KW-1133">Transmembrane helix</keyword>
<dbReference type="RefSeq" id="WP_036062582.1">
    <property type="nucleotide sequence ID" value="NZ_CP011102.1"/>
</dbReference>
<name>A0A1S7FTG0_9LIST</name>
<evidence type="ECO:0000313" key="2">
    <source>
        <dbReference type="EMBL" id="AQY50683.1"/>
    </source>
</evidence>
<keyword evidence="1" id="KW-0812">Transmembrane</keyword>
<gene>
    <name evidence="3" type="ORF">HB943_03070</name>
    <name evidence="2" type="ORF">UE46_06315</name>
</gene>